<dbReference type="EMBL" id="JALXKZ020000007">
    <property type="protein sequence ID" value="MCV7628703.1"/>
    <property type="molecule type" value="Genomic_DNA"/>
</dbReference>
<feature type="compositionally biased region" description="Low complexity" evidence="1">
    <location>
        <begin position="1"/>
        <end position="10"/>
    </location>
</feature>
<feature type="region of interest" description="Disordered" evidence="1">
    <location>
        <begin position="108"/>
        <end position="131"/>
    </location>
</feature>
<evidence type="ECO:0000256" key="1">
    <source>
        <dbReference type="SAM" id="MobiDB-lite"/>
    </source>
</evidence>
<gene>
    <name evidence="2" type="ORF">M3A82_005020</name>
</gene>
<proteinExistence type="predicted"/>
<accession>A0AAP3ETW6</accession>
<feature type="region of interest" description="Disordered" evidence="1">
    <location>
        <begin position="63"/>
        <end position="96"/>
    </location>
</feature>
<sequence length="131" mass="12879">MGILSSITRTLGGGGRRSSRPTIGAYVGRSPGFGRQARSQRRRSSGLGGALLGTLGGLALRELSRRGAGGTTRGRSSGAYRGGFGPSTRSTGGLGTGLLGGLLGGALASRGRSGAAGRRTAGGRRTMGGGF</sequence>
<reference evidence="2" key="1">
    <citation type="submission" date="2023-06" db="EMBL/GenBank/DDBJ databases">
        <title>lsaBGC provides a comprehensive framework for evolutionary analysis of biosynthetic gene clusters within focal taxa.</title>
        <authorList>
            <person name="Salamzade R."/>
            <person name="Sandstrom S."/>
            <person name="Kalan L.R."/>
        </authorList>
    </citation>
    <scope>NUCLEOTIDE SEQUENCE</scope>
    <source>
        <strain evidence="2">P3-SID899</strain>
    </source>
</reference>
<evidence type="ECO:0000313" key="3">
    <source>
        <dbReference type="Proteomes" id="UP001205867"/>
    </source>
</evidence>
<dbReference type="Proteomes" id="UP001205867">
    <property type="component" value="Unassembled WGS sequence"/>
</dbReference>
<organism evidence="2 3">
    <name type="scientific">Micrococcus luteus</name>
    <name type="common">Micrococcus lysodeikticus</name>
    <dbReference type="NCBI Taxonomy" id="1270"/>
    <lineage>
        <taxon>Bacteria</taxon>
        <taxon>Bacillati</taxon>
        <taxon>Actinomycetota</taxon>
        <taxon>Actinomycetes</taxon>
        <taxon>Micrococcales</taxon>
        <taxon>Micrococcaceae</taxon>
        <taxon>Micrococcus</taxon>
    </lineage>
</organism>
<feature type="region of interest" description="Disordered" evidence="1">
    <location>
        <begin position="1"/>
        <end position="50"/>
    </location>
</feature>
<feature type="compositionally biased region" description="Low complexity" evidence="1">
    <location>
        <begin position="108"/>
        <end position="119"/>
    </location>
</feature>
<dbReference type="AlphaFoldDB" id="A0AAP3ETW6"/>
<comment type="caution">
    <text evidence="2">The sequence shown here is derived from an EMBL/GenBank/DDBJ whole genome shotgun (WGS) entry which is preliminary data.</text>
</comment>
<evidence type="ECO:0000313" key="2">
    <source>
        <dbReference type="EMBL" id="MCV7628703.1"/>
    </source>
</evidence>
<name>A0AAP3ETW6_MICLU</name>
<protein>
    <submittedName>
        <fullName evidence="2">Uncharacterized protein</fullName>
    </submittedName>
</protein>